<dbReference type="Gene3D" id="1.25.40.10">
    <property type="entry name" value="Tetratricopeptide repeat domain"/>
    <property type="match status" value="1"/>
</dbReference>
<protein>
    <submittedName>
        <fullName evidence="1">Uncharacterized protein</fullName>
    </submittedName>
</protein>
<evidence type="ECO:0000313" key="1">
    <source>
        <dbReference type="EMBL" id="CEG12360.1"/>
    </source>
</evidence>
<dbReference type="PANTHER" id="PTHR44809:SF1">
    <property type="entry name" value="PROTEIN O-MANNOSYL-TRANSFERASE TMTC1"/>
    <property type="match status" value="1"/>
</dbReference>
<name>A0A098EBF8_9ZZZZ</name>
<dbReference type="InterPro" id="IPR052943">
    <property type="entry name" value="TMTC_O-mannosyl-trnsfr"/>
</dbReference>
<dbReference type="PROSITE" id="PS50005">
    <property type="entry name" value="TPR"/>
    <property type="match status" value="2"/>
</dbReference>
<gene>
    <name evidence="1" type="ORF">MSIBF_A2190001</name>
</gene>
<dbReference type="AlphaFoldDB" id="A0A098EBF8"/>
<organism evidence="1">
    <name type="scientific">groundwater metagenome</name>
    <dbReference type="NCBI Taxonomy" id="717931"/>
    <lineage>
        <taxon>unclassified sequences</taxon>
        <taxon>metagenomes</taxon>
        <taxon>ecological metagenomes</taxon>
    </lineage>
</organism>
<dbReference type="Pfam" id="PF13432">
    <property type="entry name" value="TPR_16"/>
    <property type="match status" value="1"/>
</dbReference>
<dbReference type="InterPro" id="IPR011990">
    <property type="entry name" value="TPR-like_helical_dom_sf"/>
</dbReference>
<dbReference type="PANTHER" id="PTHR44809">
    <property type="match status" value="1"/>
</dbReference>
<accession>A0A098EBF8</accession>
<dbReference type="SMART" id="SM00028">
    <property type="entry name" value="TPR"/>
    <property type="match status" value="2"/>
</dbReference>
<dbReference type="InterPro" id="IPR019734">
    <property type="entry name" value="TPR_rpt"/>
</dbReference>
<dbReference type="PROSITE" id="PS50293">
    <property type="entry name" value="TPR_REGION"/>
    <property type="match status" value="2"/>
</dbReference>
<sequence>MLNAHNNLGNLLGDLKRFEEAEKEYREAIRLNPNYADAHNNLGNLLGDLKRFEEAEKEYREAIRLNPNYVNP</sequence>
<dbReference type="SUPFAM" id="SSF48452">
    <property type="entry name" value="TPR-like"/>
    <property type="match status" value="1"/>
</dbReference>
<reference evidence="1" key="1">
    <citation type="submission" date="2014-09" db="EMBL/GenBank/DDBJ databases">
        <authorList>
            <person name="Probst J Alexander"/>
        </authorList>
    </citation>
    <scope>NUCLEOTIDE SEQUENCE</scope>
</reference>
<dbReference type="EMBL" id="CCXY01000134">
    <property type="protein sequence ID" value="CEG12360.1"/>
    <property type="molecule type" value="Genomic_DNA"/>
</dbReference>
<proteinExistence type="predicted"/>